<dbReference type="InterPro" id="IPR002347">
    <property type="entry name" value="SDR_fam"/>
</dbReference>
<dbReference type="InterPro" id="IPR036291">
    <property type="entry name" value="NAD(P)-bd_dom_sf"/>
</dbReference>
<comment type="similarity">
    <text evidence="1">Belongs to the short-chain dehydrogenases/reductases (SDR) family.</text>
</comment>
<evidence type="ECO:0008006" key="5">
    <source>
        <dbReference type="Google" id="ProtNLM"/>
    </source>
</evidence>
<keyword evidence="4" id="KW-1185">Reference proteome</keyword>
<sequence length="261" mass="27719">MSFLSCCSQIIEHLEYIPTIINYNQFVPMAAQQVALILGAGPRVGAAVAAKFAGAGYKVAVASRKGTGSTTDEGYLSLKADFTKPETVPALFDATKAAFKTAPNVVVYNAASLTAPTDKDSALTIPLSSFEADLNINTVSPYAAAQEAVKGWESLPAEIKKTFIYTGNGLNTNVLAIPLMLNLGAGKSASAYWLAVADGTYAPRGYRFFYADERNADASFMGNALNGDAHADFFAQLAKHEGDVPWLATFVKGKGYVKFES</sequence>
<organism evidence="3 4">
    <name type="scientific">Aspergillus calidoustus</name>
    <dbReference type="NCBI Taxonomy" id="454130"/>
    <lineage>
        <taxon>Eukaryota</taxon>
        <taxon>Fungi</taxon>
        <taxon>Dikarya</taxon>
        <taxon>Ascomycota</taxon>
        <taxon>Pezizomycotina</taxon>
        <taxon>Eurotiomycetes</taxon>
        <taxon>Eurotiomycetidae</taxon>
        <taxon>Eurotiales</taxon>
        <taxon>Aspergillaceae</taxon>
        <taxon>Aspergillus</taxon>
        <taxon>Aspergillus subgen. Nidulantes</taxon>
    </lineage>
</organism>
<dbReference type="STRING" id="454130.A0A0U5GGB1"/>
<dbReference type="OrthoDB" id="5336600at2759"/>
<dbReference type="OMA" id="FHADERH"/>
<dbReference type="AlphaFoldDB" id="A0A0U5GGB1"/>
<dbReference type="PANTHER" id="PTHR43669">
    <property type="entry name" value="5-KETO-D-GLUCONATE 5-REDUCTASE"/>
    <property type="match status" value="1"/>
</dbReference>
<proteinExistence type="inferred from homology"/>
<accession>A0A0U5GGB1</accession>
<evidence type="ECO:0000256" key="1">
    <source>
        <dbReference type="ARBA" id="ARBA00006484"/>
    </source>
</evidence>
<gene>
    <name evidence="3" type="ORF">ASPCAL14592</name>
</gene>
<dbReference type="EMBL" id="CDMC01000027">
    <property type="protein sequence ID" value="CEL11490.1"/>
    <property type="molecule type" value="Genomic_DNA"/>
</dbReference>
<reference evidence="4" key="1">
    <citation type="journal article" date="2016" name="Genome Announc.">
        <title>Draft genome sequences of fungus Aspergillus calidoustus.</title>
        <authorList>
            <person name="Horn F."/>
            <person name="Linde J."/>
            <person name="Mattern D.J."/>
            <person name="Walther G."/>
            <person name="Guthke R."/>
            <person name="Scherlach K."/>
            <person name="Martin K."/>
            <person name="Brakhage A.A."/>
            <person name="Petzke L."/>
            <person name="Valiante V."/>
        </authorList>
    </citation>
    <scope>NUCLEOTIDE SEQUENCE [LARGE SCALE GENOMIC DNA]</scope>
    <source>
        <strain evidence="4">SF006504</strain>
    </source>
</reference>
<evidence type="ECO:0000313" key="4">
    <source>
        <dbReference type="Proteomes" id="UP000054771"/>
    </source>
</evidence>
<protein>
    <recommendedName>
        <fullName evidence="5">NAD(P)-binding protein</fullName>
    </recommendedName>
</protein>
<dbReference type="Gene3D" id="3.40.50.720">
    <property type="entry name" value="NAD(P)-binding Rossmann-like Domain"/>
    <property type="match status" value="1"/>
</dbReference>
<dbReference type="Pfam" id="PF13561">
    <property type="entry name" value="adh_short_C2"/>
    <property type="match status" value="1"/>
</dbReference>
<name>A0A0U5GGB1_ASPCI</name>
<evidence type="ECO:0000256" key="2">
    <source>
        <dbReference type="ARBA" id="ARBA00023002"/>
    </source>
</evidence>
<dbReference type="Proteomes" id="UP000054771">
    <property type="component" value="Unassembled WGS sequence"/>
</dbReference>
<dbReference type="PANTHER" id="PTHR43669:SF4">
    <property type="entry name" value="SHORT-CHAIN DEHYDROGENASE"/>
    <property type="match status" value="1"/>
</dbReference>
<dbReference type="GO" id="GO:0016491">
    <property type="term" value="F:oxidoreductase activity"/>
    <property type="evidence" value="ECO:0007669"/>
    <property type="project" value="UniProtKB-KW"/>
</dbReference>
<dbReference type="SUPFAM" id="SSF51735">
    <property type="entry name" value="NAD(P)-binding Rossmann-fold domains"/>
    <property type="match status" value="1"/>
</dbReference>
<keyword evidence="2" id="KW-0560">Oxidoreductase</keyword>
<evidence type="ECO:0000313" key="3">
    <source>
        <dbReference type="EMBL" id="CEL11490.1"/>
    </source>
</evidence>